<name>A0A7J0DYF6_9ERIC</name>
<dbReference type="EMBL" id="BJWL01000434">
    <property type="protein sequence ID" value="GFS44224.1"/>
    <property type="molecule type" value="Genomic_DNA"/>
</dbReference>
<keyword evidence="2" id="KW-1185">Reference proteome</keyword>
<accession>A0A7J0DYF6</accession>
<reference evidence="2" key="1">
    <citation type="submission" date="2019-07" db="EMBL/GenBank/DDBJ databases">
        <title>De Novo Assembly of kiwifruit Actinidia rufa.</title>
        <authorList>
            <person name="Sugita-Konishi S."/>
            <person name="Sato K."/>
            <person name="Mori E."/>
            <person name="Abe Y."/>
            <person name="Kisaki G."/>
            <person name="Hamano K."/>
            <person name="Suezawa K."/>
            <person name="Otani M."/>
            <person name="Fukuda T."/>
            <person name="Manabe T."/>
            <person name="Gomi K."/>
            <person name="Tabuchi M."/>
            <person name="Akimitsu K."/>
            <person name="Kataoka I."/>
        </authorList>
    </citation>
    <scope>NUCLEOTIDE SEQUENCE [LARGE SCALE GENOMIC DNA]</scope>
    <source>
        <strain evidence="2">cv. Fuchu</strain>
    </source>
</reference>
<dbReference type="Proteomes" id="UP000585474">
    <property type="component" value="Unassembled WGS sequence"/>
</dbReference>
<protein>
    <submittedName>
        <fullName evidence="1">Uncharacterized protein</fullName>
    </submittedName>
</protein>
<comment type="caution">
    <text evidence="1">The sequence shown here is derived from an EMBL/GenBank/DDBJ whole genome shotgun (WGS) entry which is preliminary data.</text>
</comment>
<proteinExistence type="predicted"/>
<gene>
    <name evidence="1" type="ORF">Acr_00g0089240</name>
</gene>
<evidence type="ECO:0000313" key="1">
    <source>
        <dbReference type="EMBL" id="GFS44224.1"/>
    </source>
</evidence>
<evidence type="ECO:0000313" key="2">
    <source>
        <dbReference type="Proteomes" id="UP000585474"/>
    </source>
</evidence>
<dbReference type="AlphaFoldDB" id="A0A7J0DYF6"/>
<sequence>MGVQIGIWWRSIKPSILPRSLARRRQHFGSGRSDEYFEGGYGELNGDDLARSHGLVLPRSRGFGDKQPLKRSWATSFVMVLGATCLPWSPKNVSHINHHCHITTVKPPPLFW</sequence>
<organism evidence="1 2">
    <name type="scientific">Actinidia rufa</name>
    <dbReference type="NCBI Taxonomy" id="165716"/>
    <lineage>
        <taxon>Eukaryota</taxon>
        <taxon>Viridiplantae</taxon>
        <taxon>Streptophyta</taxon>
        <taxon>Embryophyta</taxon>
        <taxon>Tracheophyta</taxon>
        <taxon>Spermatophyta</taxon>
        <taxon>Magnoliopsida</taxon>
        <taxon>eudicotyledons</taxon>
        <taxon>Gunneridae</taxon>
        <taxon>Pentapetalae</taxon>
        <taxon>asterids</taxon>
        <taxon>Ericales</taxon>
        <taxon>Actinidiaceae</taxon>
        <taxon>Actinidia</taxon>
    </lineage>
</organism>